<reference evidence="1 2" key="2">
    <citation type="submission" date="2016-02" db="EMBL/GenBank/DDBJ databases">
        <authorList>
            <person name="Wen L."/>
            <person name="He K."/>
            <person name="Yang H."/>
        </authorList>
    </citation>
    <scope>NUCLEOTIDE SEQUENCE [LARGE SCALE GENOMIC DNA]</scope>
    <source>
        <strain evidence="1 2">AGD 8-3</strain>
    </source>
</reference>
<gene>
    <name evidence="1" type="ORF">LOKO_00543</name>
</gene>
<name>A0A0X8HBL0_9GAMM</name>
<dbReference type="EMBL" id="CP014226">
    <property type="protein sequence ID" value="AMC99637.1"/>
    <property type="molecule type" value="Genomic_DNA"/>
</dbReference>
<sequence length="62" mass="7350">MHSSGLSGCETTHPHYSRITINYRQAWQKLELVRQLTFRQDSLTFESPAWTSTRLRPWCLAR</sequence>
<protein>
    <submittedName>
        <fullName evidence="1">Uncharacterized protein</fullName>
    </submittedName>
</protein>
<proteinExistence type="predicted"/>
<evidence type="ECO:0000313" key="2">
    <source>
        <dbReference type="Proteomes" id="UP000063387"/>
    </source>
</evidence>
<dbReference type="AlphaFoldDB" id="A0A0X8HBL0"/>
<reference evidence="1 2" key="1">
    <citation type="journal article" date="2016" name="Genome Announc.">
        <title>Draft Genome Sequence of 'Halomonas chromatireducens' Strain AGD 8-3, a Haloalkaliphilic Chromate- and Selenite-Reducing Gammaproteobacterium.</title>
        <authorList>
            <person name="Sharko F.S."/>
            <person name="Shapovalova A.A."/>
            <person name="Tsygankova S.V."/>
            <person name="Komova A.V."/>
            <person name="Boulygina E.S."/>
            <person name="Teslyuk A.B."/>
            <person name="Gotovtsev P.M."/>
            <person name="Namsaraev Z.B."/>
            <person name="Khijniak T.V."/>
            <person name="Nedoluzhko A.V."/>
            <person name="Vasilov R.G."/>
        </authorList>
    </citation>
    <scope>NUCLEOTIDE SEQUENCE [LARGE SCALE GENOMIC DNA]</scope>
    <source>
        <strain evidence="1 2">AGD 8-3</strain>
    </source>
</reference>
<dbReference type="Proteomes" id="UP000063387">
    <property type="component" value="Chromosome"/>
</dbReference>
<keyword evidence="2" id="KW-1185">Reference proteome</keyword>
<organism evidence="1 2">
    <name type="scientific">Halomonas chromatireducens</name>
    <dbReference type="NCBI Taxonomy" id="507626"/>
    <lineage>
        <taxon>Bacteria</taxon>
        <taxon>Pseudomonadati</taxon>
        <taxon>Pseudomonadota</taxon>
        <taxon>Gammaproteobacteria</taxon>
        <taxon>Oceanospirillales</taxon>
        <taxon>Halomonadaceae</taxon>
        <taxon>Halomonas</taxon>
    </lineage>
</organism>
<evidence type="ECO:0000313" key="1">
    <source>
        <dbReference type="EMBL" id="AMC99637.1"/>
    </source>
</evidence>
<accession>A0A0X8HBL0</accession>
<dbReference type="KEGG" id="hco:LOKO_00543"/>